<evidence type="ECO:0000313" key="3">
    <source>
        <dbReference type="Proteomes" id="UP000596742"/>
    </source>
</evidence>
<feature type="transmembrane region" description="Helical" evidence="1">
    <location>
        <begin position="52"/>
        <end position="73"/>
    </location>
</feature>
<feature type="transmembrane region" description="Helical" evidence="1">
    <location>
        <begin position="100"/>
        <end position="123"/>
    </location>
</feature>
<sequence>MSIKAAEHTVWKVNNGQFLKIMNTDDQIGPNHLHLPAQSDVRISRIRTLRKLGGLQISLGVLCGILGIVGAILCKTDMDSDCKKYNHYNIYYNCGNAHTIFVLNLIGMAFSGWFILTGCFPLFMTEQRKSSWKCLTIAFLVCNIISAVVFSSTVFGLAMVGILIAALDNNTGSTGGVITVSAFLVILSFVEFIVAIVAASHCCCCSQLNTGDQQGVIYINTAQSGMMYNMQNTQIATGNQPGYHQMSIPHMQEYYGQRSAILPNNQQQACHSHGNQMLMQGYYGQQPPSVATANQHHNINAQQL</sequence>
<accession>A0A8B6C4L9</accession>
<comment type="caution">
    <text evidence="2">The sequence shown here is derived from an EMBL/GenBank/DDBJ whole genome shotgun (WGS) entry which is preliminary data.</text>
</comment>
<protein>
    <submittedName>
        <fullName evidence="2">Uncharacterized protein</fullName>
    </submittedName>
</protein>
<keyword evidence="3" id="KW-1185">Reference proteome</keyword>
<evidence type="ECO:0000256" key="1">
    <source>
        <dbReference type="SAM" id="Phobius"/>
    </source>
</evidence>
<proteinExistence type="predicted"/>
<name>A0A8B6C4L9_MYTGA</name>
<dbReference type="OrthoDB" id="10389487at2759"/>
<gene>
    <name evidence="2" type="ORF">MGAL_10B074047</name>
</gene>
<dbReference type="InterPro" id="IPR030417">
    <property type="entry name" value="MS4A"/>
</dbReference>
<dbReference type="PANTHER" id="PTHR23320">
    <property type="entry name" value="MEMBRANE-SPANNING 4-DOMAINS SUBFAMILY A MS4A -RELATED"/>
    <property type="match status" value="1"/>
</dbReference>
<organism evidence="2 3">
    <name type="scientific">Mytilus galloprovincialis</name>
    <name type="common">Mediterranean mussel</name>
    <dbReference type="NCBI Taxonomy" id="29158"/>
    <lineage>
        <taxon>Eukaryota</taxon>
        <taxon>Metazoa</taxon>
        <taxon>Spiralia</taxon>
        <taxon>Lophotrochozoa</taxon>
        <taxon>Mollusca</taxon>
        <taxon>Bivalvia</taxon>
        <taxon>Autobranchia</taxon>
        <taxon>Pteriomorphia</taxon>
        <taxon>Mytilida</taxon>
        <taxon>Mytiloidea</taxon>
        <taxon>Mytilidae</taxon>
        <taxon>Mytilinae</taxon>
        <taxon>Mytilus</taxon>
    </lineage>
</organism>
<keyword evidence="1" id="KW-0472">Membrane</keyword>
<dbReference type="AlphaFoldDB" id="A0A8B6C4L9"/>
<dbReference type="EMBL" id="UYJE01001193">
    <property type="protein sequence ID" value="VDH99995.1"/>
    <property type="molecule type" value="Genomic_DNA"/>
</dbReference>
<reference evidence="2" key="1">
    <citation type="submission" date="2018-11" db="EMBL/GenBank/DDBJ databases">
        <authorList>
            <person name="Alioto T."/>
            <person name="Alioto T."/>
        </authorList>
    </citation>
    <scope>NUCLEOTIDE SEQUENCE</scope>
</reference>
<feature type="transmembrane region" description="Helical" evidence="1">
    <location>
        <begin position="135"/>
        <end position="165"/>
    </location>
</feature>
<feature type="transmembrane region" description="Helical" evidence="1">
    <location>
        <begin position="177"/>
        <end position="199"/>
    </location>
</feature>
<dbReference type="PANTHER" id="PTHR23320:SF165">
    <property type="entry name" value="MARVEL DOMAIN-CONTAINING PROTEIN"/>
    <property type="match status" value="1"/>
</dbReference>
<evidence type="ECO:0000313" key="2">
    <source>
        <dbReference type="EMBL" id="VDH99995.1"/>
    </source>
</evidence>
<keyword evidence="1" id="KW-0812">Transmembrane</keyword>
<keyword evidence="1" id="KW-1133">Transmembrane helix</keyword>
<dbReference type="Proteomes" id="UP000596742">
    <property type="component" value="Unassembled WGS sequence"/>
</dbReference>